<dbReference type="AlphaFoldDB" id="A0A3S5B2Z3"/>
<evidence type="ECO:0000313" key="1">
    <source>
        <dbReference type="EMBL" id="VEL44355.1"/>
    </source>
</evidence>
<keyword evidence="2" id="KW-1185">Reference proteome</keyword>
<comment type="caution">
    <text evidence="1">The sequence shown here is derived from an EMBL/GenBank/DDBJ whole genome shotgun (WGS) entry which is preliminary data.</text>
</comment>
<organism evidence="1 2">
    <name type="scientific">Protopolystoma xenopodis</name>
    <dbReference type="NCBI Taxonomy" id="117903"/>
    <lineage>
        <taxon>Eukaryota</taxon>
        <taxon>Metazoa</taxon>
        <taxon>Spiralia</taxon>
        <taxon>Lophotrochozoa</taxon>
        <taxon>Platyhelminthes</taxon>
        <taxon>Monogenea</taxon>
        <taxon>Polyopisthocotylea</taxon>
        <taxon>Polystomatidea</taxon>
        <taxon>Polystomatidae</taxon>
        <taxon>Protopolystoma</taxon>
    </lineage>
</organism>
<gene>
    <name evidence="1" type="ORF">PXEA_LOCUS37795</name>
</gene>
<name>A0A3S5B2Z3_9PLAT</name>
<evidence type="ECO:0000313" key="2">
    <source>
        <dbReference type="Proteomes" id="UP000784294"/>
    </source>
</evidence>
<protein>
    <submittedName>
        <fullName evidence="1">Uncharacterized protein</fullName>
    </submittedName>
</protein>
<reference evidence="1" key="1">
    <citation type="submission" date="2018-11" db="EMBL/GenBank/DDBJ databases">
        <authorList>
            <consortium name="Pathogen Informatics"/>
        </authorList>
    </citation>
    <scope>NUCLEOTIDE SEQUENCE</scope>
</reference>
<accession>A0A3S5B2Z3</accession>
<dbReference type="EMBL" id="CAAALY010296136">
    <property type="protein sequence ID" value="VEL44355.1"/>
    <property type="molecule type" value="Genomic_DNA"/>
</dbReference>
<proteinExistence type="predicted"/>
<dbReference type="Proteomes" id="UP000784294">
    <property type="component" value="Unassembled WGS sequence"/>
</dbReference>
<sequence>MCSFHVAWIEESGFPNPLGRGCRQSTAQEGVLLAAPAGWSDFLCLPDPSHLQHRFASARSRWHVSAQHILSLRESVVMQLAESLKVGVQ</sequence>